<accession>A0A397FWR8</accession>
<proteinExistence type="predicted"/>
<keyword evidence="3" id="KW-1185">Reference proteome</keyword>
<dbReference type="OrthoDB" id="4344116at2759"/>
<reference evidence="2" key="1">
    <citation type="submission" date="2018-08" db="EMBL/GenBank/DDBJ databases">
        <title>Draft genome sequence of azole-resistant Aspergillus thermomutatus (Neosartorya pseudofischeri) strain HMR AF 39, isolated from a human nasal aspirate.</title>
        <authorList>
            <person name="Parent-Michaud M."/>
            <person name="Dufresne P.J."/>
            <person name="Fournier E."/>
            <person name="Martineau C."/>
            <person name="Moreira S."/>
            <person name="Perkins V."/>
            <person name="De Repentigny L."/>
            <person name="Dufresne S.F."/>
        </authorList>
    </citation>
    <scope>NUCLEOTIDE SEQUENCE [LARGE SCALE GENOMIC DNA]</scope>
    <source>
        <strain evidence="2">HMR AF 39</strain>
    </source>
</reference>
<feature type="chain" id="PRO_5017212931" evidence="1">
    <location>
        <begin position="21"/>
        <end position="185"/>
    </location>
</feature>
<evidence type="ECO:0000256" key="1">
    <source>
        <dbReference type="SAM" id="SignalP"/>
    </source>
</evidence>
<dbReference type="STRING" id="41047.A0A397FWR8"/>
<dbReference type="RefSeq" id="XP_026609602.1">
    <property type="nucleotide sequence ID" value="XM_026753965.1"/>
</dbReference>
<name>A0A397FWR8_ASPTH</name>
<dbReference type="GeneID" id="38122320"/>
<dbReference type="VEuPathDB" id="FungiDB:CDV56_100346"/>
<keyword evidence="1" id="KW-0732">Signal</keyword>
<dbReference type="EMBL" id="NKHU02000470">
    <property type="protein sequence ID" value="RHZ43212.1"/>
    <property type="molecule type" value="Genomic_DNA"/>
</dbReference>
<gene>
    <name evidence="2" type="ORF">CDV56_100346</name>
</gene>
<sequence length="185" mass="20280">MHFSVPILATLTMSAGIVSAINLPSTACLKIPLVIQGIDSARLIDQAQQEVCSKGCQLRMSEYETNLRGFAISVIEAESINMGTPQLNPQYINLLDSMFHLAEGECGAGELGDANLCALDVAKAKSIAQCVKANTWRVMLDNALSLWPALTTNCQKQYDFFSSPDLWEEKAPAYLREFAENCERS</sequence>
<evidence type="ECO:0000313" key="3">
    <source>
        <dbReference type="Proteomes" id="UP000215305"/>
    </source>
</evidence>
<comment type="caution">
    <text evidence="2">The sequence shown here is derived from an EMBL/GenBank/DDBJ whole genome shotgun (WGS) entry which is preliminary data.</text>
</comment>
<dbReference type="AlphaFoldDB" id="A0A397FWR8"/>
<protein>
    <submittedName>
        <fullName evidence="2">Uncharacterized protein</fullName>
    </submittedName>
</protein>
<organism evidence="2 3">
    <name type="scientific">Aspergillus thermomutatus</name>
    <name type="common">Neosartorya pseudofischeri</name>
    <dbReference type="NCBI Taxonomy" id="41047"/>
    <lineage>
        <taxon>Eukaryota</taxon>
        <taxon>Fungi</taxon>
        <taxon>Dikarya</taxon>
        <taxon>Ascomycota</taxon>
        <taxon>Pezizomycotina</taxon>
        <taxon>Eurotiomycetes</taxon>
        <taxon>Eurotiomycetidae</taxon>
        <taxon>Eurotiales</taxon>
        <taxon>Aspergillaceae</taxon>
        <taxon>Aspergillus</taxon>
        <taxon>Aspergillus subgen. Fumigati</taxon>
    </lineage>
</organism>
<dbReference type="Proteomes" id="UP000215305">
    <property type="component" value="Unassembled WGS sequence"/>
</dbReference>
<feature type="signal peptide" evidence="1">
    <location>
        <begin position="1"/>
        <end position="20"/>
    </location>
</feature>
<evidence type="ECO:0000313" key="2">
    <source>
        <dbReference type="EMBL" id="RHZ43212.1"/>
    </source>
</evidence>